<gene>
    <name evidence="2" type="ORF">BOX37_09365</name>
</gene>
<accession>A0A1J0VQ17</accession>
<feature type="compositionally biased region" description="Low complexity" evidence="1">
    <location>
        <begin position="17"/>
        <end position="35"/>
    </location>
</feature>
<evidence type="ECO:0000313" key="2">
    <source>
        <dbReference type="EMBL" id="APE34133.1"/>
    </source>
</evidence>
<dbReference type="Proteomes" id="UP000183810">
    <property type="component" value="Chromosome"/>
</dbReference>
<evidence type="ECO:0000256" key="1">
    <source>
        <dbReference type="SAM" id="MobiDB-lite"/>
    </source>
</evidence>
<keyword evidence="3" id="KW-1185">Reference proteome</keyword>
<feature type="region of interest" description="Disordered" evidence="1">
    <location>
        <begin position="17"/>
        <end position="46"/>
    </location>
</feature>
<proteinExistence type="predicted"/>
<dbReference type="EMBL" id="CP018082">
    <property type="protein sequence ID" value="APE34133.1"/>
    <property type="molecule type" value="Genomic_DNA"/>
</dbReference>
<sequence length="207" mass="22282">MVLSATGCADKATEAVTSTTESVTTTVTAPSSRVAPTSAPPTAEGSAFDVESVPLAQDLPGTFPYFTLPAGFENPNRDEPVRPRDRVPIWTGDRLEWVIGKVSQSYIHADEDHAFSKFALIDAIDTEVAAAGGSKITESKVPEELVDTIDEDLLVGFNAGLGGIYSQTVNTYLIRTEDRRVWIHLTADSASGHWLIAEELIETTTTK</sequence>
<dbReference type="AlphaFoldDB" id="A0A1J0VQ17"/>
<name>A0A1J0VQ17_9NOCA</name>
<reference evidence="2" key="1">
    <citation type="submission" date="2016-11" db="EMBL/GenBank/DDBJ databases">
        <authorList>
            <person name="Jaros S."/>
            <person name="Januszkiewicz K."/>
            <person name="Wedrychowicz H."/>
        </authorList>
    </citation>
    <scope>NUCLEOTIDE SEQUENCE [LARGE SCALE GENOMIC DNA]</scope>
    <source>
        <strain evidence="2">Y48</strain>
    </source>
</reference>
<organism evidence="2 3">
    <name type="scientific">Nocardia mangyaensis</name>
    <dbReference type="NCBI Taxonomy" id="2213200"/>
    <lineage>
        <taxon>Bacteria</taxon>
        <taxon>Bacillati</taxon>
        <taxon>Actinomycetota</taxon>
        <taxon>Actinomycetes</taxon>
        <taxon>Mycobacteriales</taxon>
        <taxon>Nocardiaceae</taxon>
        <taxon>Nocardia</taxon>
    </lineage>
</organism>
<evidence type="ECO:0000313" key="3">
    <source>
        <dbReference type="Proteomes" id="UP000183810"/>
    </source>
</evidence>
<protein>
    <submittedName>
        <fullName evidence="2">Uncharacterized protein</fullName>
    </submittedName>
</protein>
<dbReference type="KEGG" id="nsl:BOX37_09365"/>